<proteinExistence type="predicted"/>
<evidence type="ECO:0000313" key="2">
    <source>
        <dbReference type="EMBL" id="QES31580.1"/>
    </source>
</evidence>
<keyword evidence="3" id="KW-1185">Reference proteome</keyword>
<organism evidence="2 3">
    <name type="scientific">Streptomyces venezuelae</name>
    <dbReference type="NCBI Taxonomy" id="54571"/>
    <lineage>
        <taxon>Bacteria</taxon>
        <taxon>Bacillati</taxon>
        <taxon>Actinomycetota</taxon>
        <taxon>Actinomycetes</taxon>
        <taxon>Kitasatosporales</taxon>
        <taxon>Streptomycetaceae</taxon>
        <taxon>Streptomyces</taxon>
    </lineage>
</organism>
<sequence>MRAHGGRTEQKDREDIEFLAAVRFELQHLYGWADADFEHMSWDPLQEYHQVLEAATGRHFGVEKKVATHAWTYHIARRRLAKLKGETGPMPSDHPWTGIWPVP</sequence>
<dbReference type="AlphaFoldDB" id="A0A5P2BNM7"/>
<feature type="region of interest" description="Disordered" evidence="1">
    <location>
        <begin position="84"/>
        <end position="103"/>
    </location>
</feature>
<protein>
    <submittedName>
        <fullName evidence="2">Uncharacterized protein</fullName>
    </submittedName>
</protein>
<evidence type="ECO:0000313" key="3">
    <source>
        <dbReference type="Proteomes" id="UP000323046"/>
    </source>
</evidence>
<accession>A0A5P2BNM7</accession>
<gene>
    <name evidence="2" type="ORF">DEJ47_17515</name>
</gene>
<dbReference type="OrthoDB" id="4278582at2"/>
<evidence type="ECO:0000256" key="1">
    <source>
        <dbReference type="SAM" id="MobiDB-lite"/>
    </source>
</evidence>
<name>A0A5P2BNM7_STRVZ</name>
<dbReference type="Proteomes" id="UP000323046">
    <property type="component" value="Chromosome"/>
</dbReference>
<reference evidence="2 3" key="1">
    <citation type="submission" date="2018-05" db="EMBL/GenBank/DDBJ databases">
        <title>Streptomyces venezuelae.</title>
        <authorList>
            <person name="Kim W."/>
            <person name="Lee N."/>
            <person name="Cho B.-K."/>
        </authorList>
    </citation>
    <scope>NUCLEOTIDE SEQUENCE [LARGE SCALE GENOMIC DNA]</scope>
    <source>
        <strain evidence="2 3">ATCC 14583</strain>
    </source>
</reference>
<dbReference type="EMBL" id="CP029193">
    <property type="protein sequence ID" value="QES31580.1"/>
    <property type="molecule type" value="Genomic_DNA"/>
</dbReference>